<dbReference type="RefSeq" id="WP_257766667.1">
    <property type="nucleotide sequence ID" value="NZ_CP102480.1"/>
</dbReference>
<name>A0A9J7ALW2_9PROT</name>
<evidence type="ECO:0000256" key="9">
    <source>
        <dbReference type="HAMAP-Rule" id="MF_01023"/>
    </source>
</evidence>
<dbReference type="HAMAP" id="MF_01023">
    <property type="entry name" value="HisC_aminotrans_2"/>
    <property type="match status" value="1"/>
</dbReference>
<evidence type="ECO:0000313" key="11">
    <source>
        <dbReference type="EMBL" id="UUX48159.1"/>
    </source>
</evidence>
<evidence type="ECO:0000256" key="5">
    <source>
        <dbReference type="ARBA" id="ARBA00022576"/>
    </source>
</evidence>
<protein>
    <recommendedName>
        <fullName evidence="9">Histidinol-phosphate aminotransferase</fullName>
        <ecNumber evidence="9">2.6.1.9</ecNumber>
    </recommendedName>
    <alternativeName>
        <fullName evidence="9">Imidazole acetol-phosphate transaminase</fullName>
    </alternativeName>
</protein>
<keyword evidence="6 9" id="KW-0808">Transferase</keyword>
<evidence type="ECO:0000256" key="2">
    <source>
        <dbReference type="ARBA" id="ARBA00005011"/>
    </source>
</evidence>
<keyword evidence="9" id="KW-0368">Histidine biosynthesis</keyword>
<comment type="pathway">
    <text evidence="2 9">Amino-acid biosynthesis; L-histidine biosynthesis; L-histidine from 5-phospho-alpha-D-ribose 1-diphosphate: step 7/9.</text>
</comment>
<keyword evidence="5 9" id="KW-0032">Aminotransferase</keyword>
<dbReference type="Proteomes" id="UP001060336">
    <property type="component" value="Chromosome"/>
</dbReference>
<dbReference type="InterPro" id="IPR015421">
    <property type="entry name" value="PyrdxlP-dep_Trfase_major"/>
</dbReference>
<comment type="catalytic activity">
    <reaction evidence="8 9">
        <text>L-histidinol phosphate + 2-oxoglutarate = 3-(imidazol-4-yl)-2-oxopropyl phosphate + L-glutamate</text>
        <dbReference type="Rhea" id="RHEA:23744"/>
        <dbReference type="ChEBI" id="CHEBI:16810"/>
        <dbReference type="ChEBI" id="CHEBI:29985"/>
        <dbReference type="ChEBI" id="CHEBI:57766"/>
        <dbReference type="ChEBI" id="CHEBI:57980"/>
        <dbReference type="EC" id="2.6.1.9"/>
    </reaction>
</comment>
<comment type="similarity">
    <text evidence="3 9">Belongs to the class-II pyridoxal-phosphate-dependent aminotransferase family. Histidinol-phosphate aminotransferase subfamily.</text>
</comment>
<dbReference type="InterPro" id="IPR015422">
    <property type="entry name" value="PyrdxlP-dep_Trfase_small"/>
</dbReference>
<keyword evidence="9" id="KW-0028">Amino-acid biosynthesis</keyword>
<dbReference type="Gene3D" id="3.90.1150.10">
    <property type="entry name" value="Aspartate Aminotransferase, domain 1"/>
    <property type="match status" value="1"/>
</dbReference>
<evidence type="ECO:0000256" key="1">
    <source>
        <dbReference type="ARBA" id="ARBA00001933"/>
    </source>
</evidence>
<reference evidence="11" key="1">
    <citation type="submission" date="2022-08" db="EMBL/GenBank/DDBJ databases">
        <title>Nisaea acidiphila sp. nov., isolated from a marine algal debris and emended description of the genus Nisaea Urios et al. 2008.</title>
        <authorList>
            <person name="Kwon K."/>
        </authorList>
    </citation>
    <scope>NUCLEOTIDE SEQUENCE</scope>
    <source>
        <strain evidence="11">MEBiC11861</strain>
    </source>
</reference>
<keyword evidence="7 9" id="KW-0663">Pyridoxal phosphate</keyword>
<dbReference type="InterPro" id="IPR005861">
    <property type="entry name" value="HisP_aminotrans"/>
</dbReference>
<gene>
    <name evidence="9" type="primary">hisC</name>
    <name evidence="11" type="ORF">NUH88_12105</name>
</gene>
<dbReference type="Pfam" id="PF00155">
    <property type="entry name" value="Aminotran_1_2"/>
    <property type="match status" value="1"/>
</dbReference>
<organism evidence="11 12">
    <name type="scientific">Nisaea acidiphila</name>
    <dbReference type="NCBI Taxonomy" id="1862145"/>
    <lineage>
        <taxon>Bacteria</taxon>
        <taxon>Pseudomonadati</taxon>
        <taxon>Pseudomonadota</taxon>
        <taxon>Alphaproteobacteria</taxon>
        <taxon>Rhodospirillales</taxon>
        <taxon>Thalassobaculaceae</taxon>
        <taxon>Nisaea</taxon>
    </lineage>
</organism>
<evidence type="ECO:0000256" key="8">
    <source>
        <dbReference type="ARBA" id="ARBA00047481"/>
    </source>
</evidence>
<dbReference type="CDD" id="cd00609">
    <property type="entry name" value="AAT_like"/>
    <property type="match status" value="1"/>
</dbReference>
<dbReference type="GO" id="GO:0030170">
    <property type="term" value="F:pyridoxal phosphate binding"/>
    <property type="evidence" value="ECO:0007669"/>
    <property type="project" value="InterPro"/>
</dbReference>
<evidence type="ECO:0000256" key="4">
    <source>
        <dbReference type="ARBA" id="ARBA00011738"/>
    </source>
</evidence>
<dbReference type="InterPro" id="IPR004839">
    <property type="entry name" value="Aminotransferase_I/II_large"/>
</dbReference>
<comment type="subunit">
    <text evidence="4 9">Homodimer.</text>
</comment>
<keyword evidence="12" id="KW-1185">Reference proteome</keyword>
<evidence type="ECO:0000313" key="12">
    <source>
        <dbReference type="Proteomes" id="UP001060336"/>
    </source>
</evidence>
<dbReference type="AlphaFoldDB" id="A0A9J7ALW2"/>
<dbReference type="GO" id="GO:0000105">
    <property type="term" value="P:L-histidine biosynthetic process"/>
    <property type="evidence" value="ECO:0007669"/>
    <property type="project" value="UniProtKB-UniRule"/>
</dbReference>
<sequence length="368" mass="39909">MSTIKPKSSIATMVSYTPNHGGAKKPGKVIRLSANEGALGMSPKALAAMHSADPDLHRYPALGASRLAEAVGRRNGIDPARIVFGCGSDELIQVLCLAYLEPGDEAIYTQYGFLVYPMATRIAGGVPVVAPDDEYTVSVDAILNAVTARTRMVFLANPNNPTGTYIPQEEVKRLRAGLRDDILLVLDAAYCEYVTKNDYDSGIEMVESHDNVVMLRTFSKLYGMAGLRLGWAYGPKEIAATLESIKQPFGVNSLAIAAGIAAVEDLAFQEAVLESNNKWLPWSVEKFTELGLEALPTVTNFLMLRFPETDGKTAEDARRFLAERNILVREMAGYGAPDTVRLSIGTGEEMRDVVDALADFLGKERPAS</sequence>
<dbReference type="GO" id="GO:0004400">
    <property type="term" value="F:histidinol-phosphate transaminase activity"/>
    <property type="evidence" value="ECO:0007669"/>
    <property type="project" value="UniProtKB-UniRule"/>
</dbReference>
<dbReference type="SUPFAM" id="SSF53383">
    <property type="entry name" value="PLP-dependent transferases"/>
    <property type="match status" value="1"/>
</dbReference>
<dbReference type="Gene3D" id="3.40.640.10">
    <property type="entry name" value="Type I PLP-dependent aspartate aminotransferase-like (Major domain)"/>
    <property type="match status" value="1"/>
</dbReference>
<dbReference type="EC" id="2.6.1.9" evidence="9"/>
<feature type="modified residue" description="N6-(pyridoxal phosphate)lysine" evidence="9">
    <location>
        <position position="220"/>
    </location>
</feature>
<evidence type="ECO:0000256" key="3">
    <source>
        <dbReference type="ARBA" id="ARBA00007970"/>
    </source>
</evidence>
<dbReference type="InterPro" id="IPR050106">
    <property type="entry name" value="HistidinolP_aminotransfase"/>
</dbReference>
<dbReference type="EMBL" id="CP102480">
    <property type="protein sequence ID" value="UUX48159.1"/>
    <property type="molecule type" value="Genomic_DNA"/>
</dbReference>
<accession>A0A9J7ALW2</accession>
<feature type="domain" description="Aminotransferase class I/classII large" evidence="10">
    <location>
        <begin position="28"/>
        <end position="357"/>
    </location>
</feature>
<comment type="cofactor">
    <cofactor evidence="1 9">
        <name>pyridoxal 5'-phosphate</name>
        <dbReference type="ChEBI" id="CHEBI:597326"/>
    </cofactor>
</comment>
<dbReference type="InterPro" id="IPR015424">
    <property type="entry name" value="PyrdxlP-dep_Trfase"/>
</dbReference>
<dbReference type="KEGG" id="naci:NUH88_12105"/>
<evidence type="ECO:0000256" key="6">
    <source>
        <dbReference type="ARBA" id="ARBA00022679"/>
    </source>
</evidence>
<dbReference type="PANTHER" id="PTHR43643:SF3">
    <property type="entry name" value="HISTIDINOL-PHOSPHATE AMINOTRANSFERASE"/>
    <property type="match status" value="1"/>
</dbReference>
<proteinExistence type="inferred from homology"/>
<dbReference type="PANTHER" id="PTHR43643">
    <property type="entry name" value="HISTIDINOL-PHOSPHATE AMINOTRANSFERASE 2"/>
    <property type="match status" value="1"/>
</dbReference>
<evidence type="ECO:0000256" key="7">
    <source>
        <dbReference type="ARBA" id="ARBA00022898"/>
    </source>
</evidence>
<evidence type="ECO:0000259" key="10">
    <source>
        <dbReference type="Pfam" id="PF00155"/>
    </source>
</evidence>